<dbReference type="GO" id="GO:0046872">
    <property type="term" value="F:metal ion binding"/>
    <property type="evidence" value="ECO:0007669"/>
    <property type="project" value="UniProtKB-KW"/>
</dbReference>
<dbReference type="AlphaFoldDB" id="D1C5U1"/>
<keyword evidence="1" id="KW-0004">4Fe-4S</keyword>
<dbReference type="InterPro" id="IPR051536">
    <property type="entry name" value="UDG_Type-4/5"/>
</dbReference>
<evidence type="ECO:0000313" key="9">
    <source>
        <dbReference type="EMBL" id="ACZ39493.1"/>
    </source>
</evidence>
<dbReference type="SUPFAM" id="SSF52141">
    <property type="entry name" value="Uracil-DNA glycosylase-like"/>
    <property type="match status" value="1"/>
</dbReference>
<keyword evidence="3" id="KW-0227">DNA damage</keyword>
<evidence type="ECO:0000256" key="5">
    <source>
        <dbReference type="ARBA" id="ARBA00023004"/>
    </source>
</evidence>
<keyword evidence="2" id="KW-0479">Metal-binding</keyword>
<reference evidence="9 10" key="2">
    <citation type="journal article" date="2010" name="Stand. Genomic Sci.">
        <title>Complete genome sequence of Desulfohalobium retbaense type strain (HR(100)).</title>
        <authorList>
            <person name="Spring S."/>
            <person name="Nolan M."/>
            <person name="Lapidus A."/>
            <person name="Glavina Del Rio T."/>
            <person name="Copeland A."/>
            <person name="Tice H."/>
            <person name="Cheng J.F."/>
            <person name="Lucas S."/>
            <person name="Land M."/>
            <person name="Chen F."/>
            <person name="Bruce D."/>
            <person name="Goodwin L."/>
            <person name="Pitluck S."/>
            <person name="Ivanova N."/>
            <person name="Mavromatis K."/>
            <person name="Mikhailova N."/>
            <person name="Pati A."/>
            <person name="Chen A."/>
            <person name="Palaniappan K."/>
            <person name="Hauser L."/>
            <person name="Chang Y.J."/>
            <person name="Jeffries C.D."/>
            <person name="Munk C."/>
            <person name="Kiss H."/>
            <person name="Chain P."/>
            <person name="Han C."/>
            <person name="Brettin T."/>
            <person name="Detter J.C."/>
            <person name="Schuler E."/>
            <person name="Goker M."/>
            <person name="Rohde M."/>
            <person name="Bristow J."/>
            <person name="Eisen J.A."/>
            <person name="Markowitz V."/>
            <person name="Hugenholtz P."/>
            <person name="Kyrpides N.C."/>
            <person name="Klenk H.P."/>
        </authorList>
    </citation>
    <scope>NUCLEOTIDE SEQUENCE [LARGE SCALE GENOMIC DNA]</scope>
    <source>
        <strain evidence="10">ATCC 49802 / DSM 20745 / S 6022</strain>
    </source>
</reference>
<dbReference type="Gene3D" id="3.40.470.10">
    <property type="entry name" value="Uracil-DNA glycosylase-like domain"/>
    <property type="match status" value="1"/>
</dbReference>
<sequence>MGAENERTGEAMAHRVAEDLRITVEDRQRRLEAHQAAIRACTACVAAGFIPESRPVFRGHTGQRIMVIGQAPAEHREENPIPYSGASGRTLRRWLAQAGFPEDALHERCYLTSLTKCFPGPSRSGKGDRAPSAREIALCRPHLEGEIALVQPEVILALGRLASTYFVGNRPLAQLVGQSFTHGTAVVVPLPHPSGVSHWLNVPAHRALLDRALTLLDAIRRERGL</sequence>
<dbReference type="InterPro" id="IPR036895">
    <property type="entry name" value="Uracil-DNA_glycosylase-like_sf"/>
</dbReference>
<dbReference type="GO" id="GO:0097506">
    <property type="term" value="F:deaminated base DNA N-glycosylase activity"/>
    <property type="evidence" value="ECO:0007669"/>
    <property type="project" value="UniProtKB-ARBA"/>
</dbReference>
<dbReference type="Pfam" id="PF03167">
    <property type="entry name" value="UDG"/>
    <property type="match status" value="1"/>
</dbReference>
<evidence type="ECO:0000256" key="2">
    <source>
        <dbReference type="ARBA" id="ARBA00022723"/>
    </source>
</evidence>
<evidence type="ECO:0000256" key="3">
    <source>
        <dbReference type="ARBA" id="ARBA00022763"/>
    </source>
</evidence>
<dbReference type="PANTHER" id="PTHR33693:SF1">
    <property type="entry name" value="TYPE-4 URACIL-DNA GLYCOSYLASE"/>
    <property type="match status" value="1"/>
</dbReference>
<dbReference type="InParanoid" id="D1C5U1"/>
<dbReference type="CDD" id="cd10033">
    <property type="entry name" value="UDG_like"/>
    <property type="match status" value="1"/>
</dbReference>
<dbReference type="GO" id="GO:0051539">
    <property type="term" value="F:4 iron, 4 sulfur cluster binding"/>
    <property type="evidence" value="ECO:0007669"/>
    <property type="project" value="UniProtKB-KW"/>
</dbReference>
<evidence type="ECO:0000256" key="4">
    <source>
        <dbReference type="ARBA" id="ARBA00022801"/>
    </source>
</evidence>
<dbReference type="KEGG" id="sti:Sthe_2063"/>
<evidence type="ECO:0000256" key="1">
    <source>
        <dbReference type="ARBA" id="ARBA00022485"/>
    </source>
</evidence>
<dbReference type="GO" id="GO:0006281">
    <property type="term" value="P:DNA repair"/>
    <property type="evidence" value="ECO:0007669"/>
    <property type="project" value="UniProtKB-KW"/>
</dbReference>
<dbReference type="InterPro" id="IPR005122">
    <property type="entry name" value="Uracil-DNA_glycosylase-like"/>
</dbReference>
<dbReference type="STRING" id="479434.Sthe_2063"/>
<feature type="domain" description="Uracil-DNA glycosylase-like" evidence="8">
    <location>
        <begin position="56"/>
        <end position="213"/>
    </location>
</feature>
<dbReference type="eggNOG" id="COG1573">
    <property type="taxonomic scope" value="Bacteria"/>
</dbReference>
<keyword evidence="6" id="KW-0411">Iron-sulfur</keyword>
<accession>D1C5U1</accession>
<dbReference type="HOGENOM" id="CLU_044815_3_0_0"/>
<organism evidence="9 10">
    <name type="scientific">Sphaerobacter thermophilus (strain ATCC 49802 / DSM 20745 / KCCM 41009 / NCIMB 13125 / S 6022)</name>
    <dbReference type="NCBI Taxonomy" id="479434"/>
    <lineage>
        <taxon>Bacteria</taxon>
        <taxon>Pseudomonadati</taxon>
        <taxon>Thermomicrobiota</taxon>
        <taxon>Thermomicrobia</taxon>
        <taxon>Sphaerobacterales</taxon>
        <taxon>Sphaerobacterineae</taxon>
        <taxon>Sphaerobacteraceae</taxon>
        <taxon>Sphaerobacter</taxon>
    </lineage>
</organism>
<dbReference type="SMART" id="SM00987">
    <property type="entry name" value="UreE_C"/>
    <property type="match status" value="1"/>
</dbReference>
<evidence type="ECO:0000256" key="7">
    <source>
        <dbReference type="ARBA" id="ARBA00023204"/>
    </source>
</evidence>
<evidence type="ECO:0000256" key="6">
    <source>
        <dbReference type="ARBA" id="ARBA00023014"/>
    </source>
</evidence>
<proteinExistence type="predicted"/>
<evidence type="ECO:0000259" key="8">
    <source>
        <dbReference type="SMART" id="SM00986"/>
    </source>
</evidence>
<dbReference type="Proteomes" id="UP000002027">
    <property type="component" value="Chromosome 1"/>
</dbReference>
<dbReference type="EMBL" id="CP001823">
    <property type="protein sequence ID" value="ACZ39493.1"/>
    <property type="molecule type" value="Genomic_DNA"/>
</dbReference>
<protein>
    <submittedName>
        <fullName evidence="9">Uracil-DNA glycosylase superfamily</fullName>
    </submittedName>
</protein>
<evidence type="ECO:0000313" key="10">
    <source>
        <dbReference type="Proteomes" id="UP000002027"/>
    </source>
</evidence>
<keyword evidence="10" id="KW-1185">Reference proteome</keyword>
<keyword evidence="4" id="KW-0378">Hydrolase</keyword>
<dbReference type="SMART" id="SM00986">
    <property type="entry name" value="UDG"/>
    <property type="match status" value="1"/>
</dbReference>
<keyword evidence="5" id="KW-0408">Iron</keyword>
<gene>
    <name evidence="9" type="ordered locus">Sthe_2063</name>
</gene>
<keyword evidence="7" id="KW-0234">DNA repair</keyword>
<reference evidence="10" key="1">
    <citation type="submission" date="2009-11" db="EMBL/GenBank/DDBJ databases">
        <title>The complete chromosome 1 of Sphaerobacter thermophilus DSM 20745.</title>
        <authorList>
            <person name="Lucas S."/>
            <person name="Copeland A."/>
            <person name="Lapidus A."/>
            <person name="Glavina del Rio T."/>
            <person name="Dalin E."/>
            <person name="Tice H."/>
            <person name="Bruce D."/>
            <person name="Goodwin L."/>
            <person name="Pitluck S."/>
            <person name="Kyrpides N."/>
            <person name="Mavromatis K."/>
            <person name="Ivanova N."/>
            <person name="Mikhailova N."/>
            <person name="LaButti K.M."/>
            <person name="Clum A."/>
            <person name="Sun H.I."/>
            <person name="Brettin T."/>
            <person name="Detter J.C."/>
            <person name="Han C."/>
            <person name="Larimer F."/>
            <person name="Land M."/>
            <person name="Hauser L."/>
            <person name="Markowitz V."/>
            <person name="Cheng J.F."/>
            <person name="Hugenholtz P."/>
            <person name="Woyke T."/>
            <person name="Wu D."/>
            <person name="Steenblock K."/>
            <person name="Schneider S."/>
            <person name="Pukall R."/>
            <person name="Goeker M."/>
            <person name="Klenk H.P."/>
            <person name="Eisen J.A."/>
        </authorList>
    </citation>
    <scope>NUCLEOTIDE SEQUENCE [LARGE SCALE GENOMIC DNA]</scope>
    <source>
        <strain evidence="10">ATCC 49802 / DSM 20745 / S 6022</strain>
    </source>
</reference>
<dbReference type="PANTHER" id="PTHR33693">
    <property type="entry name" value="TYPE-5 URACIL-DNA GLYCOSYLASE"/>
    <property type="match status" value="1"/>
</dbReference>
<name>D1C5U1_SPHTD</name>